<comment type="subcellular location">
    <subcellularLocation>
        <location evidence="1">Cytoplasm</location>
        <location evidence="1">Cytoskeleton</location>
        <location evidence="1">Microtubule organizing center</location>
        <location evidence="1">Centrosome</location>
        <location evidence="1">Centriole</location>
    </subcellularLocation>
    <subcellularLocation>
        <location evidence="2">Cytoplasm</location>
        <location evidence="2">Cytoskeleton</location>
        <location evidence="2">Spindle</location>
    </subcellularLocation>
</comment>
<keyword evidence="5" id="KW-0132">Cell division</keyword>
<accession>A0A8D0HJG9</accession>
<evidence type="ECO:0000256" key="4">
    <source>
        <dbReference type="ARBA" id="ARBA00022490"/>
    </source>
</evidence>
<dbReference type="Proteomes" id="UP000694392">
    <property type="component" value="Unplaced"/>
</dbReference>
<keyword evidence="8" id="KW-0206">Cytoskeleton</keyword>
<evidence type="ECO:0000256" key="1">
    <source>
        <dbReference type="ARBA" id="ARBA00004114"/>
    </source>
</evidence>
<dbReference type="GO" id="GO:0051301">
    <property type="term" value="P:cell division"/>
    <property type="evidence" value="ECO:0007669"/>
    <property type="project" value="UniProtKB-KW"/>
</dbReference>
<dbReference type="GO" id="GO:0005813">
    <property type="term" value="C:centrosome"/>
    <property type="evidence" value="ECO:0007669"/>
    <property type="project" value="TreeGrafter"/>
</dbReference>
<evidence type="ECO:0000256" key="2">
    <source>
        <dbReference type="ARBA" id="ARBA00004186"/>
    </source>
</evidence>
<dbReference type="GO" id="GO:0005814">
    <property type="term" value="C:centriole"/>
    <property type="evidence" value="ECO:0007669"/>
    <property type="project" value="UniProtKB-SubCell"/>
</dbReference>
<dbReference type="Ensembl" id="ENSSPUT00000021490.1">
    <property type="protein sequence ID" value="ENSSPUP00000020181.1"/>
    <property type="gene ID" value="ENSSPUG00000015490.1"/>
</dbReference>
<evidence type="ECO:0000256" key="10">
    <source>
        <dbReference type="ARBA" id="ARBA00030722"/>
    </source>
</evidence>
<dbReference type="AlphaFoldDB" id="A0A8D0HJG9"/>
<dbReference type="GO" id="GO:0090307">
    <property type="term" value="P:mitotic spindle assembly"/>
    <property type="evidence" value="ECO:0007669"/>
    <property type="project" value="InterPro"/>
</dbReference>
<keyword evidence="13" id="KW-1185">Reference proteome</keyword>
<evidence type="ECO:0000256" key="3">
    <source>
        <dbReference type="ARBA" id="ARBA00018313"/>
    </source>
</evidence>
<dbReference type="GO" id="GO:0046599">
    <property type="term" value="P:regulation of centriole replication"/>
    <property type="evidence" value="ECO:0007669"/>
    <property type="project" value="TreeGrafter"/>
</dbReference>
<reference evidence="12" key="1">
    <citation type="submission" date="2025-08" db="UniProtKB">
        <authorList>
            <consortium name="Ensembl"/>
        </authorList>
    </citation>
    <scope>IDENTIFICATION</scope>
</reference>
<evidence type="ECO:0000256" key="11">
    <source>
        <dbReference type="SAM" id="MobiDB-lite"/>
    </source>
</evidence>
<dbReference type="PANTHER" id="PTHR31167">
    <property type="entry name" value="SPINDLE AND CENTRIOLE ASSOCIATED PROTEIN 1 SPICE1"/>
    <property type="match status" value="1"/>
</dbReference>
<evidence type="ECO:0000256" key="9">
    <source>
        <dbReference type="ARBA" id="ARBA00023306"/>
    </source>
</evidence>
<dbReference type="GO" id="GO:0005819">
    <property type="term" value="C:spindle"/>
    <property type="evidence" value="ECO:0007669"/>
    <property type="project" value="UniProtKB-SubCell"/>
</dbReference>
<evidence type="ECO:0000313" key="13">
    <source>
        <dbReference type="Proteomes" id="UP000694392"/>
    </source>
</evidence>
<evidence type="ECO:0000256" key="7">
    <source>
        <dbReference type="ARBA" id="ARBA00023054"/>
    </source>
</evidence>
<protein>
    <recommendedName>
        <fullName evidence="3">Spindle and centriole-associated protein 1</fullName>
    </recommendedName>
    <alternativeName>
        <fullName evidence="10">Coiled-coil domain-containing protein 52</fullName>
    </alternativeName>
</protein>
<proteinExistence type="predicted"/>
<feature type="region of interest" description="Disordered" evidence="11">
    <location>
        <begin position="36"/>
        <end position="61"/>
    </location>
</feature>
<evidence type="ECO:0000256" key="8">
    <source>
        <dbReference type="ARBA" id="ARBA00023212"/>
    </source>
</evidence>
<name>A0A8D0HJG9_SPHPU</name>
<sequence length="103" mass="11330">MAPYCDLEFSQGPIVQKGDPPTQLSILSESVMDPQALNEVEEESSSISHSDNSENEEDVSLNFKSNIDTQRLHNLLKEENSLVNPRLLTTKQLGTAASLQEAS</sequence>
<dbReference type="Pfam" id="PF15678">
    <property type="entry name" value="SPICE"/>
    <property type="match status" value="1"/>
</dbReference>
<feature type="region of interest" description="Disordered" evidence="11">
    <location>
        <begin position="1"/>
        <end position="22"/>
    </location>
</feature>
<dbReference type="PANTHER" id="PTHR31167:SF3">
    <property type="entry name" value="SPINDLE AND CENTRIOLE-ASSOCIATED PROTEIN 1"/>
    <property type="match status" value="1"/>
</dbReference>
<reference evidence="12" key="2">
    <citation type="submission" date="2025-09" db="UniProtKB">
        <authorList>
            <consortium name="Ensembl"/>
        </authorList>
    </citation>
    <scope>IDENTIFICATION</scope>
</reference>
<keyword evidence="6" id="KW-0498">Mitosis</keyword>
<keyword evidence="9" id="KW-0131">Cell cycle</keyword>
<dbReference type="GO" id="GO:0051310">
    <property type="term" value="P:metaphase chromosome alignment"/>
    <property type="evidence" value="ECO:0007669"/>
    <property type="project" value="TreeGrafter"/>
</dbReference>
<evidence type="ECO:0000256" key="6">
    <source>
        <dbReference type="ARBA" id="ARBA00022776"/>
    </source>
</evidence>
<keyword evidence="4" id="KW-0963">Cytoplasm</keyword>
<dbReference type="InterPro" id="IPR031387">
    <property type="entry name" value="SPICE1"/>
</dbReference>
<keyword evidence="7" id="KW-0175">Coiled coil</keyword>
<evidence type="ECO:0000313" key="12">
    <source>
        <dbReference type="Ensembl" id="ENSSPUP00000020181.1"/>
    </source>
</evidence>
<organism evidence="12 13">
    <name type="scientific">Sphenodon punctatus</name>
    <name type="common">Tuatara</name>
    <name type="synonym">Hatteria punctata</name>
    <dbReference type="NCBI Taxonomy" id="8508"/>
    <lineage>
        <taxon>Eukaryota</taxon>
        <taxon>Metazoa</taxon>
        <taxon>Chordata</taxon>
        <taxon>Craniata</taxon>
        <taxon>Vertebrata</taxon>
        <taxon>Euteleostomi</taxon>
        <taxon>Lepidosauria</taxon>
        <taxon>Sphenodontia</taxon>
        <taxon>Sphenodontidae</taxon>
        <taxon>Sphenodon</taxon>
    </lineage>
</organism>
<evidence type="ECO:0000256" key="5">
    <source>
        <dbReference type="ARBA" id="ARBA00022618"/>
    </source>
</evidence>